<protein>
    <submittedName>
        <fullName evidence="3">Universal stress protein</fullName>
    </submittedName>
</protein>
<dbReference type="PANTHER" id="PTHR46268">
    <property type="entry name" value="STRESS RESPONSE PROTEIN NHAX"/>
    <property type="match status" value="1"/>
</dbReference>
<dbReference type="PRINTS" id="PR01438">
    <property type="entry name" value="UNVRSLSTRESS"/>
</dbReference>
<comment type="caution">
    <text evidence="3">The sequence shown here is derived from an EMBL/GenBank/DDBJ whole genome shotgun (WGS) entry which is preliminary data.</text>
</comment>
<dbReference type="InterPro" id="IPR006016">
    <property type="entry name" value="UspA"/>
</dbReference>
<reference evidence="3 4" key="1">
    <citation type="journal article" date="2019" name="Int. J. Syst. Evol. Microbiol.">
        <title>The Global Catalogue of Microorganisms (GCM) 10K type strain sequencing project: providing services to taxonomists for standard genome sequencing and annotation.</title>
        <authorList>
            <consortium name="The Broad Institute Genomics Platform"/>
            <consortium name="The Broad Institute Genome Sequencing Center for Infectious Disease"/>
            <person name="Wu L."/>
            <person name="Ma J."/>
        </authorList>
    </citation>
    <scope>NUCLEOTIDE SEQUENCE [LARGE SCALE GENOMIC DNA]</scope>
    <source>
        <strain evidence="3 4">CGMCC 1.12125</strain>
    </source>
</reference>
<dbReference type="PANTHER" id="PTHR46268:SF6">
    <property type="entry name" value="UNIVERSAL STRESS PROTEIN UP12"/>
    <property type="match status" value="1"/>
</dbReference>
<keyword evidence="4" id="KW-1185">Reference proteome</keyword>
<dbReference type="EMBL" id="JBHUDJ010000014">
    <property type="protein sequence ID" value="MFD1589115.1"/>
    <property type="molecule type" value="Genomic_DNA"/>
</dbReference>
<dbReference type="InterPro" id="IPR014729">
    <property type="entry name" value="Rossmann-like_a/b/a_fold"/>
</dbReference>
<feature type="domain" description="UspA" evidence="2">
    <location>
        <begin position="1"/>
        <end position="137"/>
    </location>
</feature>
<dbReference type="SUPFAM" id="SSF52402">
    <property type="entry name" value="Adenine nucleotide alpha hydrolases-like"/>
    <property type="match status" value="1"/>
</dbReference>
<evidence type="ECO:0000313" key="3">
    <source>
        <dbReference type="EMBL" id="MFD1589115.1"/>
    </source>
</evidence>
<dbReference type="InterPro" id="IPR006015">
    <property type="entry name" value="Universal_stress_UspA"/>
</dbReference>
<sequence length="137" mass="15263">MYETILVPMDGSDGSNRAAEHALELADRFDSTLHALFVVDTRRYGEPGLSSTEIVVDELEDHGHTLVDEFADRADNIDVETETRVCHGVPHDEIIEYATDVDADVIVMGYQGHTHRQKIGSVVERVVREGSRPVFTV</sequence>
<proteinExistence type="inferred from homology"/>
<dbReference type="Proteomes" id="UP001597119">
    <property type="component" value="Unassembled WGS sequence"/>
</dbReference>
<evidence type="ECO:0000259" key="2">
    <source>
        <dbReference type="Pfam" id="PF00582"/>
    </source>
</evidence>
<evidence type="ECO:0000313" key="4">
    <source>
        <dbReference type="Proteomes" id="UP001597119"/>
    </source>
</evidence>
<dbReference type="CDD" id="cd00293">
    <property type="entry name" value="USP-like"/>
    <property type="match status" value="1"/>
</dbReference>
<accession>A0ABD6CFY5</accession>
<name>A0ABD6CFY5_9EURY</name>
<gene>
    <name evidence="3" type="ORF">ACFR9U_19220</name>
</gene>
<dbReference type="Pfam" id="PF00582">
    <property type="entry name" value="Usp"/>
    <property type="match status" value="1"/>
</dbReference>
<evidence type="ECO:0000256" key="1">
    <source>
        <dbReference type="ARBA" id="ARBA00008791"/>
    </source>
</evidence>
<organism evidence="3 4">
    <name type="scientific">Halorientalis brevis</name>
    <dbReference type="NCBI Taxonomy" id="1126241"/>
    <lineage>
        <taxon>Archaea</taxon>
        <taxon>Methanobacteriati</taxon>
        <taxon>Methanobacteriota</taxon>
        <taxon>Stenosarchaea group</taxon>
        <taxon>Halobacteria</taxon>
        <taxon>Halobacteriales</taxon>
        <taxon>Haloarculaceae</taxon>
        <taxon>Halorientalis</taxon>
    </lineage>
</organism>
<dbReference type="Gene3D" id="3.40.50.620">
    <property type="entry name" value="HUPs"/>
    <property type="match status" value="1"/>
</dbReference>
<comment type="similarity">
    <text evidence="1">Belongs to the universal stress protein A family.</text>
</comment>
<dbReference type="RefSeq" id="WP_247378763.1">
    <property type="nucleotide sequence ID" value="NZ_JALLGV010000005.1"/>
</dbReference>
<dbReference type="AlphaFoldDB" id="A0ABD6CFY5"/>